<dbReference type="SMR" id="A0A1D6EM83"/>
<evidence type="ECO:0000256" key="1">
    <source>
        <dbReference type="SAM" id="SignalP"/>
    </source>
</evidence>
<evidence type="ECO:0000313" key="3">
    <source>
        <dbReference type="EnsemblPlants" id="Zm00001eb096400_P003"/>
    </source>
</evidence>
<dbReference type="PANTHER" id="PTHR11440">
    <property type="entry name" value="LECITHIN-CHOLESTEROL ACYLTRANSFERASE-RELATED"/>
    <property type="match status" value="1"/>
</dbReference>
<reference evidence="3" key="2">
    <citation type="submission" date="2019-07" db="EMBL/GenBank/DDBJ databases">
        <authorList>
            <person name="Seetharam A."/>
            <person name="Woodhouse M."/>
            <person name="Cannon E."/>
        </authorList>
    </citation>
    <scope>NUCLEOTIDE SEQUENCE [LARGE SCALE GENOMIC DNA]</scope>
    <source>
        <strain evidence="3">cv. B73</strain>
    </source>
</reference>
<keyword evidence="4" id="KW-1185">Reference proteome</keyword>
<dbReference type="InterPro" id="IPR003386">
    <property type="entry name" value="LACT/PDAT_acylTrfase"/>
</dbReference>
<keyword evidence="2" id="KW-0012">Acyltransferase</keyword>
<dbReference type="EMBL" id="CM007648">
    <property type="protein sequence ID" value="ONM20980.1"/>
    <property type="molecule type" value="Genomic_DNA"/>
</dbReference>
<dbReference type="Pfam" id="PF02450">
    <property type="entry name" value="LCAT"/>
    <property type="match status" value="1"/>
</dbReference>
<dbReference type="OMA" id="CPNLEAW"/>
<evidence type="ECO:0000313" key="4">
    <source>
        <dbReference type="Proteomes" id="UP000007305"/>
    </source>
</evidence>
<dbReference type="AlphaFoldDB" id="A0A1D6EM83"/>
<dbReference type="STRING" id="4577.A0A1D6EM83"/>
<proteinExistence type="evidence at protein level"/>
<dbReference type="GO" id="GO:0006629">
    <property type="term" value="P:lipid metabolic process"/>
    <property type="evidence" value="ECO:0000318"/>
    <property type="project" value="GO_Central"/>
</dbReference>
<dbReference type="EMBL" id="CM007648">
    <property type="protein sequence ID" value="ONM20978.1"/>
    <property type="molecule type" value="Genomic_DNA"/>
</dbReference>
<feature type="chain" id="PRO_5010803730" evidence="1">
    <location>
        <begin position="24"/>
        <end position="439"/>
    </location>
</feature>
<gene>
    <name evidence="3" type="primary">LOC103647285</name>
    <name evidence="2" type="ORF">ZEAMMB73_Zm00001d005383</name>
</gene>
<dbReference type="InterPro" id="IPR029058">
    <property type="entry name" value="AB_hydrolase_fold"/>
</dbReference>
<dbReference type="PaxDb" id="4577-GRMZM2G044472_P01"/>
<keyword evidence="1" id="KW-0732">Signal</keyword>
<feature type="signal peptide" evidence="1">
    <location>
        <begin position="1"/>
        <end position="23"/>
    </location>
</feature>
<dbReference type="OrthoDB" id="599078at2759"/>
<reference evidence="3" key="3">
    <citation type="submission" date="2021-05" db="UniProtKB">
        <authorList>
            <consortium name="EnsemblPlants"/>
        </authorList>
    </citation>
    <scope>IDENTIFICATION</scope>
    <source>
        <strain evidence="3">cv. B73</strain>
    </source>
</reference>
<keyword evidence="2" id="KW-0808">Transferase</keyword>
<sequence length="439" mass="49005">MASSLLQQLLSLLLLLLPSPLRLREHLSGNHAVSANNFHPIFLVAGMSCSDLEARLTEEYRPSVPHCGAMKGKGWFGLWKNSSELLSRDYMQCFEEQMSLVYDPDINEYRNLAGVETRVPNFGSTRAFSYKNPLKSDWCLGKLRAALEDMGYRDGDTMFGAPYDFRYAPPSPGQTSEVYSRYFKELMELVEAASERTRKKAVILGHSFGGMVALEFVRNTPPAWRSEHIERLVLVAPTLPGGFLEPVRNFASGTDILYVPATTPLATRAMWRSFESAIVNFPSPAVFGRLQAPLVVTRERNYSASAQDMERFLAAVGSGEAAEPFRRRAVPKMSSFAAPMVPMTYISGVGNRTPLRLVFWGDDFDAAPEAVAYGDGDGKINSISGLAFEKEMRRQPEQKKQFKSIKINKAQHSTIVTDDFALHRVIQEIVEANNQKIPS</sequence>
<dbReference type="SUPFAM" id="SSF53474">
    <property type="entry name" value="alpha/beta-Hydrolases"/>
    <property type="match status" value="1"/>
</dbReference>
<name>A0A1D6EM83_MAIZE</name>
<keyword evidence="5" id="KW-1267">Proteomics identification</keyword>
<dbReference type="Gene3D" id="3.40.50.1820">
    <property type="entry name" value="alpha/beta hydrolase"/>
    <property type="match status" value="1"/>
</dbReference>
<protein>
    <submittedName>
        <fullName evidence="2">Lecithin-cholesterol acyltransferase-like 1</fullName>
    </submittedName>
</protein>
<evidence type="ECO:0007829" key="5">
    <source>
        <dbReference type="PeptideAtlas" id="A0A1D6EM83"/>
    </source>
</evidence>
<dbReference type="Gramene" id="Zm00001eb096400_T003">
    <property type="protein sequence ID" value="Zm00001eb096400_P003"/>
    <property type="gene ID" value="Zm00001eb096400"/>
</dbReference>
<organism evidence="2">
    <name type="scientific">Zea mays</name>
    <name type="common">Maize</name>
    <dbReference type="NCBI Taxonomy" id="4577"/>
    <lineage>
        <taxon>Eukaryota</taxon>
        <taxon>Viridiplantae</taxon>
        <taxon>Streptophyta</taxon>
        <taxon>Embryophyta</taxon>
        <taxon>Tracheophyta</taxon>
        <taxon>Spermatophyta</taxon>
        <taxon>Magnoliopsida</taxon>
        <taxon>Liliopsida</taxon>
        <taxon>Poales</taxon>
        <taxon>Poaceae</taxon>
        <taxon>PACMAD clade</taxon>
        <taxon>Panicoideae</taxon>
        <taxon>Andropogonodae</taxon>
        <taxon>Andropogoneae</taxon>
        <taxon>Tripsacinae</taxon>
        <taxon>Zea</taxon>
    </lineage>
</organism>
<dbReference type="eggNOG" id="KOG2369">
    <property type="taxonomic scope" value="Eukaryota"/>
</dbReference>
<dbReference type="EnsemblPlants" id="Zm00001eb096400_T003">
    <property type="protein sequence ID" value="Zm00001eb096400_P003"/>
    <property type="gene ID" value="Zm00001eb096400"/>
</dbReference>
<dbReference type="GeneID" id="103647285"/>
<evidence type="ECO:0000313" key="2">
    <source>
        <dbReference type="EMBL" id="ONM20978.1"/>
    </source>
</evidence>
<reference evidence="2 4" key="1">
    <citation type="submission" date="2015-12" db="EMBL/GenBank/DDBJ databases">
        <title>Update maize B73 reference genome by single molecule sequencing technologies.</title>
        <authorList>
            <consortium name="Maize Genome Sequencing Project"/>
            <person name="Ware D."/>
        </authorList>
    </citation>
    <scope>NUCLEOTIDE SEQUENCE [LARGE SCALE GENOMIC DNA]</scope>
    <source>
        <strain evidence="4">cv. B73</strain>
        <tissue evidence="2">Seedling</tissue>
    </source>
</reference>
<dbReference type="KEGG" id="zma:103647285"/>
<dbReference type="ExpressionAtlas" id="A0A1D6EM83">
    <property type="expression patterns" value="baseline and differential"/>
</dbReference>
<dbReference type="IntAct" id="A0A1D6EM83">
    <property type="interactions" value="2"/>
</dbReference>
<dbReference type="RefSeq" id="XP_008670055.1">
    <property type="nucleotide sequence ID" value="XM_008671833.3"/>
</dbReference>
<dbReference type="Proteomes" id="UP000007305">
    <property type="component" value="Chromosome 2"/>
</dbReference>
<dbReference type="GO" id="GO:0008374">
    <property type="term" value="F:O-acyltransferase activity"/>
    <property type="evidence" value="ECO:0007669"/>
    <property type="project" value="InterPro"/>
</dbReference>
<accession>A0A1D6EM83</accession>